<evidence type="ECO:0000256" key="3">
    <source>
        <dbReference type="ARBA" id="ARBA00006958"/>
    </source>
</evidence>
<keyword evidence="8" id="KW-1133">Transmembrane helix</keyword>
<evidence type="ECO:0000256" key="6">
    <source>
        <dbReference type="ARBA" id="ARBA00022801"/>
    </source>
</evidence>
<name>A0A6P6V0R4_COFAR</name>
<evidence type="ECO:0000259" key="9">
    <source>
        <dbReference type="Pfam" id="PF13359"/>
    </source>
</evidence>
<dbReference type="GeneID" id="113716182"/>
<feature type="domain" description="DUF8040" evidence="10">
    <location>
        <begin position="66"/>
        <end position="150"/>
    </location>
</feature>
<evidence type="ECO:0000256" key="1">
    <source>
        <dbReference type="ARBA" id="ARBA00001968"/>
    </source>
</evidence>
<evidence type="ECO:0000313" key="11">
    <source>
        <dbReference type="Proteomes" id="UP001652660"/>
    </source>
</evidence>
<evidence type="ECO:0000256" key="5">
    <source>
        <dbReference type="ARBA" id="ARBA00022723"/>
    </source>
</evidence>
<dbReference type="PANTHER" id="PTHR22930:SF293">
    <property type="entry name" value="PROTEIN ALP1-LIKE"/>
    <property type="match status" value="1"/>
</dbReference>
<keyword evidence="6" id="KW-0378">Hydrolase</keyword>
<dbReference type="AlphaFoldDB" id="A0A6P6V0R4"/>
<dbReference type="Pfam" id="PF13359">
    <property type="entry name" value="DDE_Tnp_4"/>
    <property type="match status" value="1"/>
</dbReference>
<keyword evidence="8" id="KW-0472">Membrane</keyword>
<keyword evidence="8" id="KW-0812">Transmembrane</keyword>
<dbReference type="OrthoDB" id="1699974at2759"/>
<dbReference type="RefSeq" id="XP_027096275.2">
    <property type="nucleotide sequence ID" value="XM_027240474.2"/>
</dbReference>
<keyword evidence="7" id="KW-0539">Nucleus</keyword>
<evidence type="ECO:0000256" key="8">
    <source>
        <dbReference type="SAM" id="Phobius"/>
    </source>
</evidence>
<feature type="domain" description="DDE Tnp4" evidence="9">
    <location>
        <begin position="182"/>
        <end position="341"/>
    </location>
</feature>
<accession>A0A6P6V0R4</accession>
<evidence type="ECO:0000313" key="12">
    <source>
        <dbReference type="RefSeq" id="XP_027096275.2"/>
    </source>
</evidence>
<dbReference type="GO" id="GO:0046872">
    <property type="term" value="F:metal ion binding"/>
    <property type="evidence" value="ECO:0007669"/>
    <property type="project" value="UniProtKB-KW"/>
</dbReference>
<protein>
    <submittedName>
        <fullName evidence="12">Protein ALP1-like isoform X1</fullName>
    </submittedName>
</protein>
<dbReference type="PANTHER" id="PTHR22930">
    <property type="match status" value="1"/>
</dbReference>
<evidence type="ECO:0000256" key="4">
    <source>
        <dbReference type="ARBA" id="ARBA00022722"/>
    </source>
</evidence>
<gene>
    <name evidence="12" type="primary">LOC113716182</name>
</gene>
<evidence type="ECO:0000256" key="2">
    <source>
        <dbReference type="ARBA" id="ARBA00004123"/>
    </source>
</evidence>
<dbReference type="InterPro" id="IPR045249">
    <property type="entry name" value="HARBI1-like"/>
</dbReference>
<evidence type="ECO:0000256" key="7">
    <source>
        <dbReference type="ARBA" id="ARBA00023242"/>
    </source>
</evidence>
<evidence type="ECO:0000259" key="10">
    <source>
        <dbReference type="Pfam" id="PF26138"/>
    </source>
</evidence>
<organism evidence="11 12">
    <name type="scientific">Coffea arabica</name>
    <name type="common">Arabian coffee</name>
    <dbReference type="NCBI Taxonomy" id="13443"/>
    <lineage>
        <taxon>Eukaryota</taxon>
        <taxon>Viridiplantae</taxon>
        <taxon>Streptophyta</taxon>
        <taxon>Embryophyta</taxon>
        <taxon>Tracheophyta</taxon>
        <taxon>Spermatophyta</taxon>
        <taxon>Magnoliopsida</taxon>
        <taxon>eudicotyledons</taxon>
        <taxon>Gunneridae</taxon>
        <taxon>Pentapetalae</taxon>
        <taxon>asterids</taxon>
        <taxon>lamiids</taxon>
        <taxon>Gentianales</taxon>
        <taxon>Rubiaceae</taxon>
        <taxon>Ixoroideae</taxon>
        <taxon>Gardenieae complex</taxon>
        <taxon>Bertiereae - Coffeeae clade</taxon>
        <taxon>Coffeeae</taxon>
        <taxon>Coffea</taxon>
    </lineage>
</organism>
<comment type="similarity">
    <text evidence="3">Belongs to the HARBI1 family.</text>
</comment>
<keyword evidence="5" id="KW-0479">Metal-binding</keyword>
<dbReference type="GO" id="GO:0004518">
    <property type="term" value="F:nuclease activity"/>
    <property type="evidence" value="ECO:0007669"/>
    <property type="project" value="UniProtKB-KW"/>
</dbReference>
<dbReference type="Pfam" id="PF26138">
    <property type="entry name" value="DUF8040"/>
    <property type="match status" value="1"/>
</dbReference>
<proteinExistence type="inferred from homology"/>
<keyword evidence="4" id="KW-0540">Nuclease</keyword>
<comment type="cofactor">
    <cofactor evidence="1">
        <name>a divalent metal cation</name>
        <dbReference type="ChEBI" id="CHEBI:60240"/>
    </cofactor>
</comment>
<dbReference type="InterPro" id="IPR027806">
    <property type="entry name" value="HARBI1_dom"/>
</dbReference>
<comment type="subcellular location">
    <subcellularLocation>
        <location evidence="2">Nucleus</location>
    </subcellularLocation>
</comment>
<dbReference type="GO" id="GO:0005634">
    <property type="term" value="C:nucleus"/>
    <property type="evidence" value="ECO:0007669"/>
    <property type="project" value="UniProtKB-SubCell"/>
</dbReference>
<reference evidence="12" key="2">
    <citation type="submission" date="2025-08" db="UniProtKB">
        <authorList>
            <consortium name="RefSeq"/>
        </authorList>
    </citation>
    <scope>IDENTIFICATION</scope>
    <source>
        <tissue evidence="12">Leaves</tissue>
    </source>
</reference>
<dbReference type="InterPro" id="IPR058353">
    <property type="entry name" value="DUF8040"/>
</dbReference>
<feature type="transmembrane region" description="Helical" evidence="8">
    <location>
        <begin position="20"/>
        <end position="43"/>
    </location>
</feature>
<keyword evidence="11" id="KW-1185">Reference proteome</keyword>
<sequence length="404" mass="47257">MPRLPIENRRRKKYRGQSQILSGMIMVVIALFMMWYQLIFIHLKSRRRQIKSKEEKVTERMQHLFNLTRESDAYCISELRMDRRTFGILCEMIRDTGGLKATRNMSIEEIVAMFVYVLAHHKKSRTICGLFWRSRETVSRQFNLCLLAVLKLHTILLKKPEPITEDCTDERWKCFKNCLGALDGTLIDVTPPTEQKSRYRTRKGSIATNVLGVCSPNMQFIYVLPGWEGSAHDGRVLRNAISRPNGLRVPQGCYYLVDAGYCNADGFLAPYRGQRYHLNEFNGYRPQRPEEYFNMKHSKARNIIERCFGLLKGRWKILASPSFFPIQTQVRIIMACCLLHNLIRKFMTFDPQELLQSEENESEDEDSDEEVECISTILPSDQWTNFRNNLAHEMFDNWRAGLSI</sequence>
<dbReference type="GO" id="GO:0016787">
    <property type="term" value="F:hydrolase activity"/>
    <property type="evidence" value="ECO:0007669"/>
    <property type="project" value="UniProtKB-KW"/>
</dbReference>
<reference evidence="11" key="1">
    <citation type="journal article" date="2025" name="Foods">
        <title>Unveiling the Microbial Signatures of Arabica Coffee Cherries: Insights into Ripeness Specific Diversity, Functional Traits, and Implications for Quality and Safety.</title>
        <authorList>
            <consortium name="RefSeq"/>
            <person name="Tenea G.N."/>
            <person name="Cifuentes V."/>
            <person name="Reyes P."/>
            <person name="Cevallos-Vallejos M."/>
        </authorList>
    </citation>
    <scope>NUCLEOTIDE SEQUENCE [LARGE SCALE GENOMIC DNA]</scope>
</reference>
<dbReference type="Proteomes" id="UP001652660">
    <property type="component" value="Chromosome 11c"/>
</dbReference>